<organism evidence="1 2">
    <name type="scientific">Candidatus Wolfebacteria bacterium RIFOXYD1_FULL_48_65</name>
    <dbReference type="NCBI Taxonomy" id="1802561"/>
    <lineage>
        <taxon>Bacteria</taxon>
        <taxon>Candidatus Wolfeibacteriota</taxon>
    </lineage>
</organism>
<dbReference type="AlphaFoldDB" id="A0A1F8DZ63"/>
<sequence length="59" mass="6618">MLITILQIPRQARNDNAGKGREIQMTAFICHPERNEAKRSEVERSVVKSRFLPPAGGQA</sequence>
<comment type="caution">
    <text evidence="1">The sequence shown here is derived from an EMBL/GenBank/DDBJ whole genome shotgun (WGS) entry which is preliminary data.</text>
</comment>
<dbReference type="EMBL" id="MGIV01000019">
    <property type="protein sequence ID" value="OGM93863.1"/>
    <property type="molecule type" value="Genomic_DNA"/>
</dbReference>
<name>A0A1F8DZ63_9BACT</name>
<proteinExistence type="predicted"/>
<protein>
    <submittedName>
        <fullName evidence="1">Uncharacterized protein</fullName>
    </submittedName>
</protein>
<dbReference type="Proteomes" id="UP000179057">
    <property type="component" value="Unassembled WGS sequence"/>
</dbReference>
<evidence type="ECO:0000313" key="1">
    <source>
        <dbReference type="EMBL" id="OGM93863.1"/>
    </source>
</evidence>
<gene>
    <name evidence="1" type="ORF">A2610_00390</name>
</gene>
<reference evidence="1 2" key="1">
    <citation type="journal article" date="2016" name="Nat. Commun.">
        <title>Thousands of microbial genomes shed light on interconnected biogeochemical processes in an aquifer system.</title>
        <authorList>
            <person name="Anantharaman K."/>
            <person name="Brown C.T."/>
            <person name="Hug L.A."/>
            <person name="Sharon I."/>
            <person name="Castelle C.J."/>
            <person name="Probst A.J."/>
            <person name="Thomas B.C."/>
            <person name="Singh A."/>
            <person name="Wilkins M.J."/>
            <person name="Karaoz U."/>
            <person name="Brodie E.L."/>
            <person name="Williams K.H."/>
            <person name="Hubbard S.S."/>
            <person name="Banfield J.F."/>
        </authorList>
    </citation>
    <scope>NUCLEOTIDE SEQUENCE [LARGE SCALE GENOMIC DNA]</scope>
</reference>
<accession>A0A1F8DZ63</accession>
<evidence type="ECO:0000313" key="2">
    <source>
        <dbReference type="Proteomes" id="UP000179057"/>
    </source>
</evidence>